<feature type="signal peptide" evidence="3">
    <location>
        <begin position="1"/>
        <end position="27"/>
    </location>
</feature>
<evidence type="ECO:0000256" key="2">
    <source>
        <dbReference type="SAM" id="Phobius"/>
    </source>
</evidence>
<name>A0ABT4I9L7_9ACTO</name>
<dbReference type="InterPro" id="IPR038765">
    <property type="entry name" value="Papain-like_cys_pep_sf"/>
</dbReference>
<organism evidence="4 5">
    <name type="scientific">Actinomyces israelii</name>
    <dbReference type="NCBI Taxonomy" id="1659"/>
    <lineage>
        <taxon>Bacteria</taxon>
        <taxon>Bacillati</taxon>
        <taxon>Actinomycetota</taxon>
        <taxon>Actinomycetes</taxon>
        <taxon>Actinomycetales</taxon>
        <taxon>Actinomycetaceae</taxon>
        <taxon>Actinomyces</taxon>
    </lineage>
</organism>
<feature type="compositionally biased region" description="Low complexity" evidence="1">
    <location>
        <begin position="328"/>
        <end position="349"/>
    </location>
</feature>
<evidence type="ECO:0000256" key="1">
    <source>
        <dbReference type="SAM" id="MobiDB-lite"/>
    </source>
</evidence>
<evidence type="ECO:0008006" key="6">
    <source>
        <dbReference type="Google" id="ProtNLM"/>
    </source>
</evidence>
<evidence type="ECO:0000256" key="3">
    <source>
        <dbReference type="SAM" id="SignalP"/>
    </source>
</evidence>
<keyword evidence="2" id="KW-1133">Transmembrane helix</keyword>
<keyword evidence="5" id="KW-1185">Reference proteome</keyword>
<keyword evidence="2" id="KW-0472">Membrane</keyword>
<comment type="caution">
    <text evidence="4">The sequence shown here is derived from an EMBL/GenBank/DDBJ whole genome shotgun (WGS) entry which is preliminary data.</text>
</comment>
<feature type="region of interest" description="Disordered" evidence="1">
    <location>
        <begin position="302"/>
        <end position="350"/>
    </location>
</feature>
<dbReference type="SUPFAM" id="SSF54001">
    <property type="entry name" value="Cysteine proteinases"/>
    <property type="match status" value="1"/>
</dbReference>
<evidence type="ECO:0000313" key="5">
    <source>
        <dbReference type="Proteomes" id="UP001072034"/>
    </source>
</evidence>
<keyword evidence="3" id="KW-0732">Signal</keyword>
<keyword evidence="2" id="KW-0812">Transmembrane</keyword>
<sequence length="421" mass="43283">MITRHVPVAAGLTALALVLTLGAPAAAQEVDVAVVQPVVASPTGASEVATVRDLMAASGLAQTVTTDGHLDPDDGAGMTYSVRDSNVSGILGNIAVPTADGQWAVPSGFPEHPSTQPDAVSVEDEIARAQSFVDAGTSLVRDDARPSPLTSSGVVHAGQSAPYPISDASFVGMTLMGWDYSHTTYVAEENTRVGTWVDFGQTSGSDLAKANELARWFYVNGDLWLNTADDYQRGDILFFSRQSPGGAGTTGDYFANVYHTAIYLGDGMIAHSWGDSGAGVVVEALPDSLKQDLSLVARPALQGAPAPSQSATPSTGAAEPSIPQASEPAVADPTPQAAAPTTPESAPSPKDATIAVEDAVPGETPSTEPKDDIIVADPPRRRDGLLASTGAGGMVVLVAAALLGAGVLLRLRRRPGEHFDI</sequence>
<feature type="chain" id="PRO_5045329568" description="NlpC/P60 domain-containing protein" evidence="3">
    <location>
        <begin position="28"/>
        <end position="421"/>
    </location>
</feature>
<dbReference type="RefSeq" id="WP_268917827.1">
    <property type="nucleotide sequence ID" value="NZ_CP124548.1"/>
</dbReference>
<evidence type="ECO:0000313" key="4">
    <source>
        <dbReference type="EMBL" id="MCZ0858431.1"/>
    </source>
</evidence>
<reference evidence="4" key="1">
    <citation type="submission" date="2022-10" db="EMBL/GenBank/DDBJ databases">
        <title>Genome sequence of Actinomyces israelii ATCC 10048.</title>
        <authorList>
            <person name="Watt R.M."/>
            <person name="Tong W.M."/>
        </authorList>
    </citation>
    <scope>NUCLEOTIDE SEQUENCE</scope>
    <source>
        <strain evidence="4">ATCC 10048</strain>
    </source>
</reference>
<feature type="transmembrane region" description="Helical" evidence="2">
    <location>
        <begin position="385"/>
        <end position="409"/>
    </location>
</feature>
<gene>
    <name evidence="4" type="ORF">OHJ16_10295</name>
</gene>
<proteinExistence type="predicted"/>
<accession>A0ABT4I9L7</accession>
<dbReference type="Gene3D" id="3.90.1720.10">
    <property type="entry name" value="endopeptidase domain like (from Nostoc punctiforme)"/>
    <property type="match status" value="1"/>
</dbReference>
<protein>
    <recommendedName>
        <fullName evidence="6">NlpC/P60 domain-containing protein</fullName>
    </recommendedName>
</protein>
<dbReference type="Proteomes" id="UP001072034">
    <property type="component" value="Unassembled WGS sequence"/>
</dbReference>
<dbReference type="EMBL" id="JAPTMY010000022">
    <property type="protein sequence ID" value="MCZ0858431.1"/>
    <property type="molecule type" value="Genomic_DNA"/>
</dbReference>